<dbReference type="Proteomes" id="UP000271162">
    <property type="component" value="Unassembled WGS sequence"/>
</dbReference>
<evidence type="ECO:0000313" key="4">
    <source>
        <dbReference type="WBParaSite" id="NBR_0001329201-mRNA-1"/>
    </source>
</evidence>
<gene>
    <name evidence="2" type="ORF">NBR_LOCUS13293</name>
</gene>
<dbReference type="AlphaFoldDB" id="A0A0N4YA93"/>
<evidence type="ECO:0000256" key="1">
    <source>
        <dbReference type="SAM" id="SignalP"/>
    </source>
</evidence>
<reference evidence="2 3" key="2">
    <citation type="submission" date="2018-11" db="EMBL/GenBank/DDBJ databases">
        <authorList>
            <consortium name="Pathogen Informatics"/>
        </authorList>
    </citation>
    <scope>NUCLEOTIDE SEQUENCE [LARGE SCALE GENOMIC DNA]</scope>
</reference>
<name>A0A0N4YA93_NIPBR</name>
<accession>A0A0N4YA93</accession>
<feature type="chain" id="PRO_5043125442" evidence="1">
    <location>
        <begin position="25"/>
        <end position="127"/>
    </location>
</feature>
<sequence length="127" mass="13435">MCYCSSLAVYLLLLLVVLLPPTTSAPMVTENFDEIVVETRSFLVDKVSLATTDRLSSSSIDSVDVVRAESGRLTMITVVLAGVDVNLADGDIGIFMPTGNAQTIVRGEFIGNLAVSHTPLTTDATDA</sequence>
<reference evidence="4" key="1">
    <citation type="submission" date="2017-02" db="UniProtKB">
        <authorList>
            <consortium name="WormBaseParasite"/>
        </authorList>
    </citation>
    <scope>IDENTIFICATION</scope>
</reference>
<organism evidence="4">
    <name type="scientific">Nippostrongylus brasiliensis</name>
    <name type="common">Rat hookworm</name>
    <dbReference type="NCBI Taxonomy" id="27835"/>
    <lineage>
        <taxon>Eukaryota</taxon>
        <taxon>Metazoa</taxon>
        <taxon>Ecdysozoa</taxon>
        <taxon>Nematoda</taxon>
        <taxon>Chromadorea</taxon>
        <taxon>Rhabditida</taxon>
        <taxon>Rhabditina</taxon>
        <taxon>Rhabditomorpha</taxon>
        <taxon>Strongyloidea</taxon>
        <taxon>Heligmosomidae</taxon>
        <taxon>Nippostrongylus</taxon>
    </lineage>
</organism>
<proteinExistence type="predicted"/>
<keyword evidence="3" id="KW-1185">Reference proteome</keyword>
<feature type="signal peptide" evidence="1">
    <location>
        <begin position="1"/>
        <end position="24"/>
    </location>
</feature>
<protein>
    <submittedName>
        <fullName evidence="4">Secreted protein</fullName>
    </submittedName>
</protein>
<evidence type="ECO:0000313" key="3">
    <source>
        <dbReference type="Proteomes" id="UP000271162"/>
    </source>
</evidence>
<evidence type="ECO:0000313" key="2">
    <source>
        <dbReference type="EMBL" id="VDL76882.1"/>
    </source>
</evidence>
<keyword evidence="1" id="KW-0732">Signal</keyword>
<dbReference type="WBParaSite" id="NBR_0001329201-mRNA-1">
    <property type="protein sequence ID" value="NBR_0001329201-mRNA-1"/>
    <property type="gene ID" value="NBR_0001329201"/>
</dbReference>
<dbReference type="EMBL" id="UYSL01020996">
    <property type="protein sequence ID" value="VDL76882.1"/>
    <property type="molecule type" value="Genomic_DNA"/>
</dbReference>